<feature type="compositionally biased region" description="Low complexity" evidence="1">
    <location>
        <begin position="17"/>
        <end position="48"/>
    </location>
</feature>
<evidence type="ECO:0000313" key="2">
    <source>
        <dbReference type="EMBL" id="GDY76275.1"/>
    </source>
</evidence>
<accession>A0A4D4MXU4</accession>
<feature type="compositionally biased region" description="Basic and acidic residues" evidence="1">
    <location>
        <begin position="49"/>
        <end position="63"/>
    </location>
</feature>
<gene>
    <name evidence="2" type="ORF">SAV31267_057600</name>
</gene>
<reference evidence="2 3" key="1">
    <citation type="submission" date="2019-04" db="EMBL/GenBank/DDBJ databases">
        <title>Draft genome sequences of Streptomyces avermitilis ATCC 31267.</title>
        <authorList>
            <person name="Komaki H."/>
            <person name="Tamura T."/>
            <person name="Hosoyama A."/>
        </authorList>
    </citation>
    <scope>NUCLEOTIDE SEQUENCE [LARGE SCALE GENOMIC DNA]</scope>
    <source>
        <strain evidence="2 3">ATCC 31267</strain>
    </source>
</reference>
<organism evidence="2 3">
    <name type="scientific">Streptomyces avermitilis</name>
    <dbReference type="NCBI Taxonomy" id="33903"/>
    <lineage>
        <taxon>Bacteria</taxon>
        <taxon>Bacillati</taxon>
        <taxon>Actinomycetota</taxon>
        <taxon>Actinomycetes</taxon>
        <taxon>Kitasatosporales</taxon>
        <taxon>Streptomycetaceae</taxon>
        <taxon>Streptomyces</taxon>
    </lineage>
</organism>
<evidence type="ECO:0000313" key="3">
    <source>
        <dbReference type="Proteomes" id="UP000299211"/>
    </source>
</evidence>
<dbReference type="EMBL" id="BJHY01000001">
    <property type="protein sequence ID" value="GDY76275.1"/>
    <property type="molecule type" value="Genomic_DNA"/>
</dbReference>
<name>A0A4D4MXU4_STRAX</name>
<protein>
    <submittedName>
        <fullName evidence="2">Uncharacterized protein</fullName>
    </submittedName>
</protein>
<dbReference type="AlphaFoldDB" id="A0A4D4MXU4"/>
<comment type="caution">
    <text evidence="2">The sequence shown here is derived from an EMBL/GenBank/DDBJ whole genome shotgun (WGS) entry which is preliminary data.</text>
</comment>
<dbReference type="Proteomes" id="UP000299211">
    <property type="component" value="Unassembled WGS sequence"/>
</dbReference>
<proteinExistence type="predicted"/>
<sequence length="78" mass="8022">MEATGIPASATQTSSGSPTRTTARAPPITATVTIPTSAAIPAAAPVSRYRTDRHGHDDSRKPGLDMACHTFRGCMGSP</sequence>
<evidence type="ECO:0000256" key="1">
    <source>
        <dbReference type="SAM" id="MobiDB-lite"/>
    </source>
</evidence>
<feature type="region of interest" description="Disordered" evidence="1">
    <location>
        <begin position="1"/>
        <end position="65"/>
    </location>
</feature>